<reference evidence="4" key="1">
    <citation type="submission" date="2019-06" db="EMBL/GenBank/DDBJ databases">
        <title>Gordonia isolated from sludge of a wastewater treatment plant.</title>
        <authorList>
            <person name="Tamura T."/>
            <person name="Aoyama K."/>
            <person name="Kang Y."/>
            <person name="Saito S."/>
            <person name="Akiyama N."/>
            <person name="Yazawa K."/>
            <person name="Gonoi T."/>
            <person name="Mikami Y."/>
        </authorList>
    </citation>
    <scope>NUCLEOTIDE SEQUENCE [LARGE SCALE GENOMIC DNA]</scope>
    <source>
        <strain evidence="4">NBRC 107697</strain>
    </source>
</reference>
<comment type="caution">
    <text evidence="3">The sequence shown here is derived from an EMBL/GenBank/DDBJ whole genome shotgun (WGS) entry which is preliminary data.</text>
</comment>
<keyword evidence="4" id="KW-1185">Reference proteome</keyword>
<organism evidence="3 4">
    <name type="scientific">Gordonia crocea</name>
    <dbReference type="NCBI Taxonomy" id="589162"/>
    <lineage>
        <taxon>Bacteria</taxon>
        <taxon>Bacillati</taxon>
        <taxon>Actinomycetota</taxon>
        <taxon>Actinomycetes</taxon>
        <taxon>Mycobacteriales</taxon>
        <taxon>Gordoniaceae</taxon>
        <taxon>Gordonia</taxon>
    </lineage>
</organism>
<protein>
    <recommendedName>
        <fullName evidence="2">VWFA domain-containing protein</fullName>
    </recommendedName>
</protein>
<proteinExistence type="predicted"/>
<name>A0A7I9UUU9_9ACTN</name>
<dbReference type="AlphaFoldDB" id="A0A7I9UUU9"/>
<dbReference type="Pfam" id="PF13519">
    <property type="entry name" value="VWA_2"/>
    <property type="match status" value="1"/>
</dbReference>
<dbReference type="InterPro" id="IPR036465">
    <property type="entry name" value="vWFA_dom_sf"/>
</dbReference>
<dbReference type="OrthoDB" id="9766126at2"/>
<dbReference type="SMART" id="SM00327">
    <property type="entry name" value="VWA"/>
    <property type="match status" value="1"/>
</dbReference>
<dbReference type="RefSeq" id="WP_161926376.1">
    <property type="nucleotide sequence ID" value="NZ_BJOU01000001.1"/>
</dbReference>
<dbReference type="SUPFAM" id="SSF53300">
    <property type="entry name" value="vWA-like"/>
    <property type="match status" value="1"/>
</dbReference>
<dbReference type="InterPro" id="IPR002035">
    <property type="entry name" value="VWF_A"/>
</dbReference>
<dbReference type="EMBL" id="BJOU01000001">
    <property type="protein sequence ID" value="GED96977.1"/>
    <property type="molecule type" value="Genomic_DNA"/>
</dbReference>
<dbReference type="Gene3D" id="3.40.50.410">
    <property type="entry name" value="von Willebrand factor, type A domain"/>
    <property type="match status" value="1"/>
</dbReference>
<feature type="domain" description="VWFA" evidence="2">
    <location>
        <begin position="478"/>
        <end position="660"/>
    </location>
</feature>
<evidence type="ECO:0000256" key="1">
    <source>
        <dbReference type="SAM" id="MobiDB-lite"/>
    </source>
</evidence>
<dbReference type="CDD" id="cd00198">
    <property type="entry name" value="vWFA"/>
    <property type="match status" value="1"/>
</dbReference>
<dbReference type="Proteomes" id="UP000444980">
    <property type="component" value="Unassembled WGS sequence"/>
</dbReference>
<accession>A0A7I9UUU9</accession>
<gene>
    <name evidence="3" type="ORF">nbrc107697_10160</name>
</gene>
<evidence type="ECO:0000313" key="4">
    <source>
        <dbReference type="Proteomes" id="UP000444980"/>
    </source>
</evidence>
<feature type="region of interest" description="Disordered" evidence="1">
    <location>
        <begin position="1"/>
        <end position="34"/>
    </location>
</feature>
<evidence type="ECO:0000259" key="2">
    <source>
        <dbReference type="SMART" id="SM00327"/>
    </source>
</evidence>
<evidence type="ECO:0000313" key="3">
    <source>
        <dbReference type="EMBL" id="GED96977.1"/>
    </source>
</evidence>
<sequence length="667" mass="74134">MSEPVSDAEGRSRRNFHRSRYDRYQGGPDPLAPPLDLREALDEIGADVMAGSSPQRALRELLRRGTPTMRGLDELRERINRRRNEILKQRNLDGTFAEIRELLDRAVLEERKQLARDLDDDARFAEMQIGNLPSSTAAAVNELAQYQWRSPQARQDYEKIRDLLGRELLEQRFAGVKSALEGADENDRQAITEMLSDLNDLLAKHNRGEDTTDAFADFMAKHGQFFPENPRNTDELVESLAKRSAAAQQFYNSLSPEQRAELDQLSQQAFGSPDLMNALAQVDSQLQMARPDLDWDGSREFSGERPMGLGEAATAMADLAELDELSEAMSQQYAGADLADIDLDALARQLGDDAAVDARTLQRLEQALRDQGFFERGADGEMRLSPKAMRQLGHSVLADVAERLTGRGERETRLSGRLGEPTGATREWAFGDTEPWDVPRTITNAVVRGAGAGEFSPGRPVRLEIGDVEITETEARSQAAVVLLVDTSFSMEMEGRWTPMKRTAIALNHLISTRFRTDELAIIAFGREARTIDVGELAGLSPRMEQGTNLHHALLLAQRHLRRFPHATPVVLIVTDGEPTAHLEPSGESFFYYPPHPQTIGLTVSELDHLSRMGAQITIFRLGEDPGLAMFIDRIARRVGGRVVAPDVDGLGAAVVGDYLRGRGRQR</sequence>